<keyword evidence="3" id="KW-1185">Reference proteome</keyword>
<reference evidence="2" key="1">
    <citation type="journal article" date="2023" name="Science">
        <title>Genome structures resolve the early diversification of teleost fishes.</title>
        <authorList>
            <person name="Parey E."/>
            <person name="Louis A."/>
            <person name="Montfort J."/>
            <person name="Bouchez O."/>
            <person name="Roques C."/>
            <person name="Iampietro C."/>
            <person name="Lluch J."/>
            <person name="Castinel A."/>
            <person name="Donnadieu C."/>
            <person name="Desvignes T."/>
            <person name="Floi Bucao C."/>
            <person name="Jouanno E."/>
            <person name="Wen M."/>
            <person name="Mejri S."/>
            <person name="Dirks R."/>
            <person name="Jansen H."/>
            <person name="Henkel C."/>
            <person name="Chen W.J."/>
            <person name="Zahm M."/>
            <person name="Cabau C."/>
            <person name="Klopp C."/>
            <person name="Thompson A.W."/>
            <person name="Robinson-Rechavi M."/>
            <person name="Braasch I."/>
            <person name="Lecointre G."/>
            <person name="Bobe J."/>
            <person name="Postlethwait J.H."/>
            <person name="Berthelot C."/>
            <person name="Roest Crollius H."/>
            <person name="Guiguen Y."/>
        </authorList>
    </citation>
    <scope>NUCLEOTIDE SEQUENCE</scope>
    <source>
        <strain evidence="2">NC1722</strain>
    </source>
</reference>
<protein>
    <submittedName>
        <fullName evidence="2">Uncharacterized protein</fullName>
    </submittedName>
</protein>
<feature type="compositionally biased region" description="Basic residues" evidence="1">
    <location>
        <begin position="26"/>
        <end position="35"/>
    </location>
</feature>
<evidence type="ECO:0000313" key="3">
    <source>
        <dbReference type="Proteomes" id="UP001221898"/>
    </source>
</evidence>
<dbReference type="Proteomes" id="UP001221898">
    <property type="component" value="Unassembled WGS sequence"/>
</dbReference>
<sequence>MLCCTFQADGRPGSSDRERPQDSRGASRRSARGRRGNAPCDRQTFVRTLTPMGTNVTDKRMHCGLCPEEKRHWNVAAMSQQHLITSKSCRVFSCLPDFEGTQRI</sequence>
<proteinExistence type="predicted"/>
<evidence type="ECO:0000313" key="2">
    <source>
        <dbReference type="EMBL" id="KAJ8372045.1"/>
    </source>
</evidence>
<dbReference type="AlphaFoldDB" id="A0AAD7R9K2"/>
<evidence type="ECO:0000256" key="1">
    <source>
        <dbReference type="SAM" id="MobiDB-lite"/>
    </source>
</evidence>
<name>A0AAD7R9K2_9TELE</name>
<comment type="caution">
    <text evidence="2">The sequence shown here is derived from an EMBL/GenBank/DDBJ whole genome shotgun (WGS) entry which is preliminary data.</text>
</comment>
<dbReference type="EMBL" id="JAINUG010000418">
    <property type="protein sequence ID" value="KAJ8372045.1"/>
    <property type="molecule type" value="Genomic_DNA"/>
</dbReference>
<accession>A0AAD7R9K2</accession>
<organism evidence="2 3">
    <name type="scientific">Aldrovandia affinis</name>
    <dbReference type="NCBI Taxonomy" id="143900"/>
    <lineage>
        <taxon>Eukaryota</taxon>
        <taxon>Metazoa</taxon>
        <taxon>Chordata</taxon>
        <taxon>Craniata</taxon>
        <taxon>Vertebrata</taxon>
        <taxon>Euteleostomi</taxon>
        <taxon>Actinopterygii</taxon>
        <taxon>Neopterygii</taxon>
        <taxon>Teleostei</taxon>
        <taxon>Notacanthiformes</taxon>
        <taxon>Halosauridae</taxon>
        <taxon>Aldrovandia</taxon>
    </lineage>
</organism>
<feature type="region of interest" description="Disordered" evidence="1">
    <location>
        <begin position="1"/>
        <end position="42"/>
    </location>
</feature>
<gene>
    <name evidence="2" type="ORF">AAFF_G00295080</name>
</gene>